<organism evidence="14 16">
    <name type="scientific">Rotaria sordida</name>
    <dbReference type="NCBI Taxonomy" id="392033"/>
    <lineage>
        <taxon>Eukaryota</taxon>
        <taxon>Metazoa</taxon>
        <taxon>Spiralia</taxon>
        <taxon>Gnathifera</taxon>
        <taxon>Rotifera</taxon>
        <taxon>Eurotatoria</taxon>
        <taxon>Bdelloidea</taxon>
        <taxon>Philodinida</taxon>
        <taxon>Philodinidae</taxon>
        <taxon>Rotaria</taxon>
    </lineage>
</organism>
<dbReference type="GO" id="GO:0005524">
    <property type="term" value="F:ATP binding"/>
    <property type="evidence" value="ECO:0007669"/>
    <property type="project" value="UniProtKB-KW"/>
</dbReference>
<feature type="compositionally biased region" description="Basic residues" evidence="11">
    <location>
        <begin position="1350"/>
        <end position="1361"/>
    </location>
</feature>
<dbReference type="FunFam" id="3.40.50.620:FF:000003">
    <property type="entry name" value="Leucine--tRNA ligase"/>
    <property type="match status" value="1"/>
</dbReference>
<dbReference type="Proteomes" id="UP000663870">
    <property type="component" value="Unassembled WGS sequence"/>
</dbReference>
<dbReference type="FunFam" id="3.40.50.620:FF:000100">
    <property type="entry name" value="probable leucine--tRNA ligase, mitochondrial"/>
    <property type="match status" value="1"/>
</dbReference>
<dbReference type="Proteomes" id="UP000663854">
    <property type="component" value="Unassembled WGS sequence"/>
</dbReference>
<keyword evidence="12" id="KW-0812">Transmembrane</keyword>
<dbReference type="PANTHER" id="PTHR43740:SF2">
    <property type="entry name" value="LEUCINE--TRNA LIGASE, MITOCHONDRIAL"/>
    <property type="match status" value="1"/>
</dbReference>
<protein>
    <recommendedName>
        <fullName evidence="3">leucine--tRNA ligase</fullName>
        <ecNumber evidence="3">6.1.1.4</ecNumber>
    </recommendedName>
    <alternativeName>
        <fullName evidence="9">Leucyl-tRNA synthetase</fullName>
    </alternativeName>
</protein>
<name>A0A813PS42_9BILA</name>
<evidence type="ECO:0000313" key="15">
    <source>
        <dbReference type="EMBL" id="CAF0901328.1"/>
    </source>
</evidence>
<dbReference type="PRINTS" id="PR00985">
    <property type="entry name" value="TRNASYNTHLEU"/>
</dbReference>
<feature type="domain" description="Aminoacyl-tRNA synthetase class Ia" evidence="13">
    <location>
        <begin position="868"/>
        <end position="1046"/>
    </location>
</feature>
<dbReference type="Pfam" id="PF00328">
    <property type="entry name" value="His_Phos_2"/>
    <property type="match status" value="1"/>
</dbReference>
<evidence type="ECO:0000256" key="11">
    <source>
        <dbReference type="SAM" id="MobiDB-lite"/>
    </source>
</evidence>
<keyword evidence="17" id="KW-1185">Reference proteome</keyword>
<accession>A0A813PS42</accession>
<dbReference type="EC" id="6.1.1.4" evidence="3"/>
<evidence type="ECO:0000256" key="4">
    <source>
        <dbReference type="ARBA" id="ARBA00022598"/>
    </source>
</evidence>
<feature type="domain" description="Aminoacyl-tRNA synthetase class Ia" evidence="13">
    <location>
        <begin position="1064"/>
        <end position="1100"/>
    </location>
</feature>
<keyword evidence="5 10" id="KW-0547">Nucleotide-binding</keyword>
<dbReference type="InterPro" id="IPR001412">
    <property type="entry name" value="aa-tRNA-synth_I_CS"/>
</dbReference>
<evidence type="ECO:0000256" key="2">
    <source>
        <dbReference type="ARBA" id="ARBA00005594"/>
    </source>
</evidence>
<dbReference type="Gene3D" id="3.40.50.620">
    <property type="entry name" value="HUPs"/>
    <property type="match status" value="2"/>
</dbReference>
<dbReference type="InterPro" id="IPR002302">
    <property type="entry name" value="Leu-tRNA-ligase"/>
</dbReference>
<dbReference type="PROSITE" id="PS00178">
    <property type="entry name" value="AA_TRNA_LIGASE_I"/>
    <property type="match status" value="1"/>
</dbReference>
<evidence type="ECO:0000259" key="13">
    <source>
        <dbReference type="Pfam" id="PF00133"/>
    </source>
</evidence>
<dbReference type="GO" id="GO:0005759">
    <property type="term" value="C:mitochondrial matrix"/>
    <property type="evidence" value="ECO:0007669"/>
    <property type="project" value="UniProtKB-SubCell"/>
</dbReference>
<evidence type="ECO:0000256" key="10">
    <source>
        <dbReference type="RuleBase" id="RU363035"/>
    </source>
</evidence>
<feature type="region of interest" description="Disordered" evidence="11">
    <location>
        <begin position="1340"/>
        <end position="1361"/>
    </location>
</feature>
<keyword evidence="12" id="KW-1133">Transmembrane helix</keyword>
<dbReference type="InterPro" id="IPR029033">
    <property type="entry name" value="His_PPase_superfam"/>
</dbReference>
<dbReference type="GO" id="GO:0006429">
    <property type="term" value="P:leucyl-tRNA aminoacylation"/>
    <property type="evidence" value="ECO:0007669"/>
    <property type="project" value="InterPro"/>
</dbReference>
<proteinExistence type="inferred from homology"/>
<keyword evidence="6 10" id="KW-0067">ATP-binding</keyword>
<comment type="subcellular location">
    <subcellularLocation>
        <location evidence="1">Mitochondrion matrix</location>
    </subcellularLocation>
</comment>
<dbReference type="GO" id="GO:0004823">
    <property type="term" value="F:leucine-tRNA ligase activity"/>
    <property type="evidence" value="ECO:0007669"/>
    <property type="project" value="UniProtKB-EC"/>
</dbReference>
<dbReference type="Gene3D" id="1.10.730.10">
    <property type="entry name" value="Isoleucyl-tRNA Synthetase, Domain 1"/>
    <property type="match status" value="1"/>
</dbReference>
<dbReference type="InterPro" id="IPR000560">
    <property type="entry name" value="His_Pase_clade-2"/>
</dbReference>
<evidence type="ECO:0000256" key="9">
    <source>
        <dbReference type="ARBA" id="ARBA00030520"/>
    </source>
</evidence>
<dbReference type="InterPro" id="IPR014729">
    <property type="entry name" value="Rossmann-like_a/b/a_fold"/>
</dbReference>
<feature type="transmembrane region" description="Helical" evidence="12">
    <location>
        <begin position="223"/>
        <end position="252"/>
    </location>
</feature>
<comment type="caution">
    <text evidence="14">The sequence shown here is derived from an EMBL/GenBank/DDBJ whole genome shotgun (WGS) entry which is preliminary data.</text>
</comment>
<dbReference type="SUPFAM" id="SSF47323">
    <property type="entry name" value="Anticodon-binding domain of a subclass of class I aminoacyl-tRNA synthetases"/>
    <property type="match status" value="1"/>
</dbReference>
<dbReference type="FunFam" id="1.10.730.10:FF:000002">
    <property type="entry name" value="Leucine--tRNA ligase"/>
    <property type="match status" value="1"/>
</dbReference>
<dbReference type="EMBL" id="CAJNOH010000017">
    <property type="protein sequence ID" value="CAF0759383.1"/>
    <property type="molecule type" value="Genomic_DNA"/>
</dbReference>
<evidence type="ECO:0000256" key="7">
    <source>
        <dbReference type="ARBA" id="ARBA00022917"/>
    </source>
</evidence>
<dbReference type="SUPFAM" id="SSF52374">
    <property type="entry name" value="Nucleotidylyl transferase"/>
    <property type="match status" value="1"/>
</dbReference>
<dbReference type="SUPFAM" id="SSF53254">
    <property type="entry name" value="Phosphoglycerate mutase-like"/>
    <property type="match status" value="1"/>
</dbReference>
<reference evidence="14" key="1">
    <citation type="submission" date="2021-02" db="EMBL/GenBank/DDBJ databases">
        <authorList>
            <person name="Nowell W R."/>
        </authorList>
    </citation>
    <scope>NUCLEOTIDE SEQUENCE</scope>
</reference>
<evidence type="ECO:0000256" key="12">
    <source>
        <dbReference type="SAM" id="Phobius"/>
    </source>
</evidence>
<evidence type="ECO:0000313" key="17">
    <source>
        <dbReference type="Proteomes" id="UP000663870"/>
    </source>
</evidence>
<evidence type="ECO:0000256" key="1">
    <source>
        <dbReference type="ARBA" id="ARBA00004305"/>
    </source>
</evidence>
<dbReference type="EMBL" id="CAJNOL010000166">
    <property type="protein sequence ID" value="CAF0901328.1"/>
    <property type="molecule type" value="Genomic_DNA"/>
</dbReference>
<dbReference type="Gene3D" id="3.40.50.1240">
    <property type="entry name" value="Phosphoglycerate mutase-like"/>
    <property type="match status" value="1"/>
</dbReference>
<dbReference type="PANTHER" id="PTHR43740">
    <property type="entry name" value="LEUCYL-TRNA SYNTHETASE"/>
    <property type="match status" value="1"/>
</dbReference>
<keyword evidence="8 10" id="KW-0030">Aminoacyl-tRNA synthetase</keyword>
<evidence type="ECO:0000313" key="16">
    <source>
        <dbReference type="Proteomes" id="UP000663854"/>
    </source>
</evidence>
<dbReference type="Pfam" id="PF00133">
    <property type="entry name" value="tRNA-synt_1"/>
    <property type="match status" value="3"/>
</dbReference>
<evidence type="ECO:0000256" key="5">
    <source>
        <dbReference type="ARBA" id="ARBA00022741"/>
    </source>
</evidence>
<evidence type="ECO:0000256" key="6">
    <source>
        <dbReference type="ARBA" id="ARBA00022840"/>
    </source>
</evidence>
<dbReference type="GO" id="GO:0032543">
    <property type="term" value="P:mitochondrial translation"/>
    <property type="evidence" value="ECO:0007669"/>
    <property type="project" value="TreeGrafter"/>
</dbReference>
<evidence type="ECO:0000313" key="14">
    <source>
        <dbReference type="EMBL" id="CAF0759383.1"/>
    </source>
</evidence>
<gene>
    <name evidence="15" type="ORF">JXQ802_LOCUS9166</name>
    <name evidence="14" type="ORF">PYM288_LOCUS2513</name>
</gene>
<feature type="domain" description="Aminoacyl-tRNA synthetase class Ia" evidence="13">
    <location>
        <begin position="37"/>
        <end position="222"/>
    </location>
</feature>
<dbReference type="InterPro" id="IPR009080">
    <property type="entry name" value="tRNAsynth_Ia_anticodon-bd"/>
</dbReference>
<comment type="similarity">
    <text evidence="2 10">Belongs to the class-I aminoacyl-tRNA synthetase family.</text>
</comment>
<keyword evidence="4 10" id="KW-0436">Ligase</keyword>
<keyword evidence="12" id="KW-0472">Membrane</keyword>
<evidence type="ECO:0000256" key="8">
    <source>
        <dbReference type="ARBA" id="ARBA00023146"/>
    </source>
</evidence>
<dbReference type="InterPro" id="IPR002300">
    <property type="entry name" value="aa-tRNA-synth_Ia"/>
</dbReference>
<keyword evidence="7 10" id="KW-0648">Protein biosynthesis</keyword>
<evidence type="ECO:0000256" key="3">
    <source>
        <dbReference type="ARBA" id="ARBA00013164"/>
    </source>
</evidence>
<sequence>MRYLQLRRTIYSLTGKWPKSLAIDQTKEIEKHWMPKLFDEHEKYQLERDNDKKQKMYVLPMFPYPSGRLHMGHVRVYTLSDTLARYYRLRGYRVIHCIGWDAFGLPAENAAFERSEEPDQWTRKNIAYMKEQIKQLGCSFDWKRELSTCDPNYYKWTQYIFLMLYHEGLVYQKKAAVNWDPVDQTVLADEQIDEVGRSWRSGAIVEKKYLKQWFIRTRAFTQLFLLVFVYLFYEIMNINTLYLLLLMINFVYNDTHKTYYSTKTPYKSPSSTLALPLPPIGFELVCTQIIARHGCRALEGRKYDKLTMALWTQAKNEQALTKFGQKFGEDLQYFIAINDKLGRGHLSRLGKIEHKNLAHRLTERMSLLLRKVLSTNSSTRIRLVSSGKSRTISSLNAFVKGLPLTITNLIDYEPANRTLLAFYEDIKYQTYLKNDKQLKNKIRSIHMQSYSKQMARNTLERLYQKSFIDKLTNRSYFIIDNESGKSIKNELDAVRMLHNLYLIGPNLREEGVGSLLEKYFNLHESAWFAYLQDAKEYYEKGPGFSDRTIIYNLTQILLDDFFLHSEQCSQINSKHFLRVRFTHAETIIPFAALLKIPMLSDKSTPINQTYTYENNNWRGELVSPMTANIQWEIYRHYNNDTNHYFRNQQILIRMLFNEYPVSFKYECKPYDMINQFFYTIDELKRCYRVSLYDSLDTLDKDDWQTLINIQRMWMGECNGVNILFKLSIPTTEFDFIETFTIKPEALLTVTHLYIQSTHKLARPDLIEETESGAKRLRIDAIHPLTERLLPIFINNNADFGPKIRANRTMLNVQIGTPISNKFDESFANKHNISTVIDSSTHWHRMDLETLLAELRSRELGGYRTSGKLNDWCISRQRYWGTPIPIIHCNHCGVVPVPMNELPVQLPSIENIKSASKTGISPLAKAHDWVKTRCPKCGNLHAKRETDTMDTFVDSSWYFLRYLDNENTTKPFDSKIVNKLMPVDLYIGGLEHALTHLFVARFIQHFMYSKGLCTSIEPFKRFIPIGMVQGKTYKTSNGQYVSKDNIITIEKNTVMHSLTKEPLQIDWEKMSKSKYNGIDPQEIIDQYGVDFARLLMLTSVHPRSLRNFNLEDGIVEGLQNWLKILIKLYVELIESQTKSNIKSSITNEEFKQIEIALRDQRLNTIYTVAFYIDSFFSVASAIIELQKLTRYLRKVPIDVKQQSNEYLISLCDVLVMIGPVIPCLSSELWTILQKQIKSNIDGYDLSKSLFEQNYPTLPDDYPGKINALFDTTIFASMPISRSLLPSLSISDVLQYLNENDQQFQMKRFIEQNGLKLARLRKLSDYCATLIYERDPNVTIIEQPSEPINDKKKSKTSKKKNIS</sequence>